<proteinExistence type="predicted"/>
<reference evidence="2" key="1">
    <citation type="submission" date="2021-01" db="EMBL/GenBank/DDBJ databases">
        <authorList>
            <person name="Corre E."/>
            <person name="Pelletier E."/>
            <person name="Niang G."/>
            <person name="Scheremetjew M."/>
            <person name="Finn R."/>
            <person name="Kale V."/>
            <person name="Holt S."/>
            <person name="Cochrane G."/>
            <person name="Meng A."/>
            <person name="Brown T."/>
            <person name="Cohen L."/>
        </authorList>
    </citation>
    <scope>NUCLEOTIDE SEQUENCE</scope>
    <source>
        <strain evidence="2">CCMP3107</strain>
    </source>
</reference>
<protein>
    <submittedName>
        <fullName evidence="2">Uncharacterized protein</fullName>
    </submittedName>
</protein>
<evidence type="ECO:0000256" key="1">
    <source>
        <dbReference type="SAM" id="MobiDB-lite"/>
    </source>
</evidence>
<gene>
    <name evidence="2" type="ORF">HAKA00212_LOCUS10492</name>
</gene>
<dbReference type="EMBL" id="HBIU01022556">
    <property type="protein sequence ID" value="CAE0631787.1"/>
    <property type="molecule type" value="Transcribed_RNA"/>
</dbReference>
<feature type="region of interest" description="Disordered" evidence="1">
    <location>
        <begin position="27"/>
        <end position="81"/>
    </location>
</feature>
<name>A0A7S3XTE1_HETAK</name>
<evidence type="ECO:0000313" key="2">
    <source>
        <dbReference type="EMBL" id="CAE0631787.1"/>
    </source>
</evidence>
<organism evidence="2">
    <name type="scientific">Heterosigma akashiwo</name>
    <name type="common">Chromophytic alga</name>
    <name type="synonym">Heterosigma carterae</name>
    <dbReference type="NCBI Taxonomy" id="2829"/>
    <lineage>
        <taxon>Eukaryota</taxon>
        <taxon>Sar</taxon>
        <taxon>Stramenopiles</taxon>
        <taxon>Ochrophyta</taxon>
        <taxon>Raphidophyceae</taxon>
        <taxon>Chattonellales</taxon>
        <taxon>Chattonellaceae</taxon>
        <taxon>Heterosigma</taxon>
    </lineage>
</organism>
<dbReference type="AlphaFoldDB" id="A0A7S3XTE1"/>
<feature type="compositionally biased region" description="Basic and acidic residues" evidence="1">
    <location>
        <begin position="43"/>
        <end position="61"/>
    </location>
</feature>
<sequence>MAFLNNIKGKFDEGISKIPFNLDSLQEEEADNTNTDDVSTILDAKKPGGDGGSSHEQDKQTEPSPPVALQNGQKLSEEENIELSKNECEVLAHEILGGGDSETGPNKCLAEEPEKTQTALADPLEYSMTASEDGLRGVSPFHCCALK</sequence>
<accession>A0A7S3XTE1</accession>